<dbReference type="Proteomes" id="UP000807353">
    <property type="component" value="Unassembled WGS sequence"/>
</dbReference>
<dbReference type="PRINTS" id="PR00081">
    <property type="entry name" value="GDHRDH"/>
</dbReference>
<dbReference type="AlphaFoldDB" id="A0A9P5YAE3"/>
<comment type="caution">
    <text evidence="2">The sequence shown here is derived from an EMBL/GenBank/DDBJ whole genome shotgun (WGS) entry which is preliminary data.</text>
</comment>
<evidence type="ECO:0000256" key="1">
    <source>
        <dbReference type="ARBA" id="ARBA00023002"/>
    </source>
</evidence>
<gene>
    <name evidence="2" type="ORF">BDZ94DRAFT_1189616</name>
</gene>
<dbReference type="GO" id="GO:0016491">
    <property type="term" value="F:oxidoreductase activity"/>
    <property type="evidence" value="ECO:0007669"/>
    <property type="project" value="UniProtKB-KW"/>
</dbReference>
<proteinExistence type="predicted"/>
<dbReference type="PANTHER" id="PTHR43157">
    <property type="entry name" value="PHOSPHATIDYLINOSITOL-GLYCAN BIOSYNTHESIS CLASS F PROTEIN-RELATED"/>
    <property type="match status" value="1"/>
</dbReference>
<dbReference type="OrthoDB" id="191139at2759"/>
<name>A0A9P5YAE3_9AGAR</name>
<dbReference type="InterPro" id="IPR036291">
    <property type="entry name" value="NAD(P)-bd_dom_sf"/>
</dbReference>
<sequence length="325" mass="35823">MGGCLSRRYKLDPSKDLLDLTGKIIIVTGGNTGIGYETVKCLARRGAKVYLGARNESKATGALARLEQEGLGPGNGQVIWFKVDFSDPRLAKEAAEAFLKRESRLDILINNAAQLTGPFQKTKDGISQLMVVNHFSPFVFTRTLLPVLIKTSKEPKSDVRIVSLSSITHSSMARATSADLKFETIDDFNHEFAEDIYPEMSRYSVTKLATILWMRELQKRFDASNTPIVCMPIHPGEINTFAARTPYPFLAGIFMAIFFAAPEVGAYGPSFAAASPKIRDNPEKYKGAYQIPVGVLAEPSENAQRDDLARALWKITESILKGLDV</sequence>
<protein>
    <submittedName>
        <fullName evidence="2">NAD-P-binding protein</fullName>
    </submittedName>
</protein>
<keyword evidence="1" id="KW-0560">Oxidoreductase</keyword>
<keyword evidence="3" id="KW-1185">Reference proteome</keyword>
<evidence type="ECO:0000313" key="2">
    <source>
        <dbReference type="EMBL" id="KAF9465090.1"/>
    </source>
</evidence>
<reference evidence="2" key="1">
    <citation type="submission" date="2020-11" db="EMBL/GenBank/DDBJ databases">
        <authorList>
            <consortium name="DOE Joint Genome Institute"/>
            <person name="Ahrendt S."/>
            <person name="Riley R."/>
            <person name="Andreopoulos W."/>
            <person name="Labutti K."/>
            <person name="Pangilinan J."/>
            <person name="Ruiz-Duenas F.J."/>
            <person name="Barrasa J.M."/>
            <person name="Sanchez-Garcia M."/>
            <person name="Camarero S."/>
            <person name="Miyauchi S."/>
            <person name="Serrano A."/>
            <person name="Linde D."/>
            <person name="Babiker R."/>
            <person name="Drula E."/>
            <person name="Ayuso-Fernandez I."/>
            <person name="Pacheco R."/>
            <person name="Padilla G."/>
            <person name="Ferreira P."/>
            <person name="Barriuso J."/>
            <person name="Kellner H."/>
            <person name="Castanera R."/>
            <person name="Alfaro M."/>
            <person name="Ramirez L."/>
            <person name="Pisabarro A.G."/>
            <person name="Kuo A."/>
            <person name="Tritt A."/>
            <person name="Lipzen A."/>
            <person name="He G."/>
            <person name="Yan M."/>
            <person name="Ng V."/>
            <person name="Cullen D."/>
            <person name="Martin F."/>
            <person name="Rosso M.-N."/>
            <person name="Henrissat B."/>
            <person name="Hibbett D."/>
            <person name="Martinez A.T."/>
            <person name="Grigoriev I.V."/>
        </authorList>
    </citation>
    <scope>NUCLEOTIDE SEQUENCE</scope>
    <source>
        <strain evidence="2">CBS 247.69</strain>
    </source>
</reference>
<dbReference type="Gene3D" id="3.40.50.720">
    <property type="entry name" value="NAD(P)-binding Rossmann-like Domain"/>
    <property type="match status" value="1"/>
</dbReference>
<evidence type="ECO:0000313" key="3">
    <source>
        <dbReference type="Proteomes" id="UP000807353"/>
    </source>
</evidence>
<accession>A0A9P5YAE3</accession>
<dbReference type="InterPro" id="IPR002347">
    <property type="entry name" value="SDR_fam"/>
</dbReference>
<dbReference type="EMBL" id="MU150249">
    <property type="protein sequence ID" value="KAF9465090.1"/>
    <property type="molecule type" value="Genomic_DNA"/>
</dbReference>
<organism evidence="2 3">
    <name type="scientific">Collybia nuda</name>
    <dbReference type="NCBI Taxonomy" id="64659"/>
    <lineage>
        <taxon>Eukaryota</taxon>
        <taxon>Fungi</taxon>
        <taxon>Dikarya</taxon>
        <taxon>Basidiomycota</taxon>
        <taxon>Agaricomycotina</taxon>
        <taxon>Agaricomycetes</taxon>
        <taxon>Agaricomycetidae</taxon>
        <taxon>Agaricales</taxon>
        <taxon>Tricholomatineae</taxon>
        <taxon>Clitocybaceae</taxon>
        <taxon>Collybia</taxon>
    </lineage>
</organism>
<dbReference type="SUPFAM" id="SSF51735">
    <property type="entry name" value="NAD(P)-binding Rossmann-fold domains"/>
    <property type="match status" value="1"/>
</dbReference>
<dbReference type="PANTHER" id="PTHR43157:SF31">
    <property type="entry name" value="PHOSPHATIDYLINOSITOL-GLYCAN BIOSYNTHESIS CLASS F PROTEIN"/>
    <property type="match status" value="1"/>
</dbReference>
<dbReference type="Pfam" id="PF00106">
    <property type="entry name" value="adh_short"/>
    <property type="match status" value="1"/>
</dbReference>